<organism evidence="1 2">
    <name type="scientific">Capnocytophaga bilenii</name>
    <dbReference type="NCBI Taxonomy" id="2819369"/>
    <lineage>
        <taxon>Bacteria</taxon>
        <taxon>Pseudomonadati</taxon>
        <taxon>Bacteroidota</taxon>
        <taxon>Flavobacteriia</taxon>
        <taxon>Flavobacteriales</taxon>
        <taxon>Flavobacteriaceae</taxon>
        <taxon>Capnocytophaga</taxon>
    </lineage>
</organism>
<protein>
    <submittedName>
        <fullName evidence="1">Uncharacterized protein</fullName>
    </submittedName>
</protein>
<dbReference type="EMBL" id="JAGDYP010000007">
    <property type="protein sequence ID" value="MBO1884620.1"/>
    <property type="molecule type" value="Genomic_DNA"/>
</dbReference>
<evidence type="ECO:0000313" key="1">
    <source>
        <dbReference type="EMBL" id="MBO1884620.1"/>
    </source>
</evidence>
<evidence type="ECO:0000313" key="2">
    <source>
        <dbReference type="Proteomes" id="UP000681610"/>
    </source>
</evidence>
<dbReference type="RefSeq" id="WP_208059081.1">
    <property type="nucleotide sequence ID" value="NZ_JAGDYP010000007.1"/>
</dbReference>
<keyword evidence="2" id="KW-1185">Reference proteome</keyword>
<comment type="caution">
    <text evidence="1">The sequence shown here is derived from an EMBL/GenBank/DDBJ whole genome shotgun (WGS) entry which is preliminary data.</text>
</comment>
<proteinExistence type="predicted"/>
<accession>A0ABS3PZB3</accession>
<dbReference type="Proteomes" id="UP000681610">
    <property type="component" value="Unassembled WGS sequence"/>
</dbReference>
<reference evidence="1 2" key="1">
    <citation type="submission" date="2021-03" db="EMBL/GenBank/DDBJ databases">
        <title>Isolation and description of Capnocytophaga bilenii sp. nov., a novel Capnocytophaga species, isolated from a gingivitis subject.</title>
        <authorList>
            <person name="Antezack A."/>
            <person name="Monnet-Corti V."/>
            <person name="La Scola B."/>
        </authorList>
    </citation>
    <scope>NUCLEOTIDE SEQUENCE [LARGE SCALE GENOMIC DNA]</scope>
    <source>
        <strain evidence="1 2">Marseille-Q4570</strain>
    </source>
</reference>
<sequence length="306" mass="34657">MYRFLATPPGSDLSGVVTLIGYNENNNKELISADGQKLALNKDDMFRYPFAARFFADPNSKQAPWNLAFLLANESPRVRLVREYAVANKAGVADAQKGWVFPYTNESAQGRREAMMVEMARSVTDITYVAESVLQLYQQIEGEKEAYKKTVYMLAANELYKKVLTQHRNYSVNANKLTQLQAYYQRYSEGPEYIKIIDDAIVMPEPEQMTLTPGAMHKQLSAQVLALAKKQDPSVIRVVVINDSWQVHYNGNVPTDRAVMAWAVYKDKKTGKLTAHDYSFCEDYQGGGKYGKLRYKGIGMRTVLVK</sequence>
<gene>
    <name evidence="1" type="ORF">J4N46_09405</name>
</gene>
<name>A0ABS3PZB3_9FLAO</name>